<dbReference type="Proteomes" id="UP000728032">
    <property type="component" value="Unassembled WGS sequence"/>
</dbReference>
<name>A0A7R9QV85_9ACAR</name>
<evidence type="ECO:0000313" key="1">
    <source>
        <dbReference type="EMBL" id="CAD7659643.1"/>
    </source>
</evidence>
<evidence type="ECO:0000313" key="2">
    <source>
        <dbReference type="Proteomes" id="UP000728032"/>
    </source>
</evidence>
<proteinExistence type="predicted"/>
<organism evidence="1">
    <name type="scientific">Oppiella nova</name>
    <dbReference type="NCBI Taxonomy" id="334625"/>
    <lineage>
        <taxon>Eukaryota</taxon>
        <taxon>Metazoa</taxon>
        <taxon>Ecdysozoa</taxon>
        <taxon>Arthropoda</taxon>
        <taxon>Chelicerata</taxon>
        <taxon>Arachnida</taxon>
        <taxon>Acari</taxon>
        <taxon>Acariformes</taxon>
        <taxon>Sarcoptiformes</taxon>
        <taxon>Oribatida</taxon>
        <taxon>Brachypylina</taxon>
        <taxon>Oppioidea</taxon>
        <taxon>Oppiidae</taxon>
        <taxon>Oppiella</taxon>
    </lineage>
</organism>
<protein>
    <submittedName>
        <fullName evidence="1">Uncharacterized protein</fullName>
    </submittedName>
</protein>
<sequence length="77" mass="8407">QSNANTIDGKPVDPFLKNIYETNEKSQKHLSDEETAVLIAHGSLTGTQIVANNYKLETDFIGGFVVGSKTRVQESVL</sequence>
<accession>A0A7R9QV85</accession>
<feature type="non-terminal residue" evidence="1">
    <location>
        <position position="77"/>
    </location>
</feature>
<gene>
    <name evidence="1" type="ORF">ONB1V03_LOCUS16238</name>
</gene>
<reference evidence="1" key="1">
    <citation type="submission" date="2020-11" db="EMBL/GenBank/DDBJ databases">
        <authorList>
            <person name="Tran Van P."/>
        </authorList>
    </citation>
    <scope>NUCLEOTIDE SEQUENCE</scope>
</reference>
<dbReference type="EMBL" id="OC932779">
    <property type="protein sequence ID" value="CAD7659643.1"/>
    <property type="molecule type" value="Genomic_DNA"/>
</dbReference>
<keyword evidence="2" id="KW-1185">Reference proteome</keyword>
<dbReference type="OrthoDB" id="6527258at2759"/>
<dbReference type="AlphaFoldDB" id="A0A7R9QV85"/>
<dbReference type="EMBL" id="CAJPVJ010017954">
    <property type="protein sequence ID" value="CAG2176805.1"/>
    <property type="molecule type" value="Genomic_DNA"/>
</dbReference>